<proteinExistence type="predicted"/>
<feature type="domain" description="Cupin type-2" evidence="1">
    <location>
        <begin position="47"/>
        <end position="108"/>
    </location>
</feature>
<dbReference type="Gene3D" id="2.60.120.10">
    <property type="entry name" value="Jelly Rolls"/>
    <property type="match status" value="1"/>
</dbReference>
<dbReference type="AlphaFoldDB" id="A0AAV2UXZ6"/>
<dbReference type="Proteomes" id="UP000010102">
    <property type="component" value="Chromosome"/>
</dbReference>
<protein>
    <recommendedName>
        <fullName evidence="1">Cupin type-2 domain-containing protein</fullName>
    </recommendedName>
</protein>
<sequence length="116" mass="13199">MLQSPNLISYTRPQLNFSTGKEIAPGVVVNPIDFSFNQIKPPFNSTIFHLSPGCQTPLDSHQEEEIWIVLEGSGILIHEGLLFTLKPQDAFFFTSFETHHAMNNTENLLFICSIYW</sequence>
<name>A0AAV2UXZ6_LEGPN</name>
<dbReference type="Pfam" id="PF07883">
    <property type="entry name" value="Cupin_2"/>
    <property type="match status" value="1"/>
</dbReference>
<evidence type="ECO:0000313" key="3">
    <source>
        <dbReference type="Proteomes" id="UP000010102"/>
    </source>
</evidence>
<dbReference type="InterPro" id="IPR011051">
    <property type="entry name" value="RmlC_Cupin_sf"/>
</dbReference>
<reference evidence="2 3" key="1">
    <citation type="submission" date="2011-07" db="EMBL/GenBank/DDBJ databases">
        <authorList>
            <person name="Genoscope - CEA"/>
        </authorList>
    </citation>
    <scope>NUCLEOTIDE SEQUENCE [LARGE SCALE GENOMIC DNA]</scope>
    <source>
        <strain evidence="3">lorraine</strain>
    </source>
</reference>
<evidence type="ECO:0000259" key="1">
    <source>
        <dbReference type="Pfam" id="PF07883"/>
    </source>
</evidence>
<dbReference type="InterPro" id="IPR013096">
    <property type="entry name" value="Cupin_2"/>
</dbReference>
<dbReference type="RefSeq" id="WP_014842023.1">
    <property type="nucleotide sequence ID" value="NC_018139.1"/>
</dbReference>
<evidence type="ECO:0000313" key="2">
    <source>
        <dbReference type="EMBL" id="CCD06065.1"/>
    </source>
</evidence>
<dbReference type="EMBL" id="FQ958210">
    <property type="protein sequence ID" value="CCD06065.1"/>
    <property type="molecule type" value="Genomic_DNA"/>
</dbReference>
<accession>A0AAV2UXZ6</accession>
<gene>
    <name evidence="2" type="ORF">LPO_2066</name>
</gene>
<dbReference type="InterPro" id="IPR014710">
    <property type="entry name" value="RmlC-like_jellyroll"/>
</dbReference>
<dbReference type="KEGG" id="lpo:LPO_2066"/>
<dbReference type="SUPFAM" id="SSF51182">
    <property type="entry name" value="RmlC-like cupins"/>
    <property type="match status" value="1"/>
</dbReference>
<organism evidence="2 3">
    <name type="scientific">Legionella pneumophila subsp. pneumophila</name>
    <dbReference type="NCBI Taxonomy" id="91891"/>
    <lineage>
        <taxon>Bacteria</taxon>
        <taxon>Pseudomonadati</taxon>
        <taxon>Pseudomonadota</taxon>
        <taxon>Gammaproteobacteria</taxon>
        <taxon>Legionellales</taxon>
        <taxon>Legionellaceae</taxon>
        <taxon>Legionella</taxon>
    </lineage>
</organism>